<sequence>MSGPQGKRNHLKQERYNAIVNESPKDLNHSKLYKQGASPPQDTHYLTLLTLFDLKPHNPISGLLGLFIFTSIPFYAIVLGYASFGQSLRNLTLTLAPSVGNSYSRDRKHSASDLSGRWKKKSESTTRREAKAVTPN</sequence>
<feature type="region of interest" description="Disordered" evidence="1">
    <location>
        <begin position="98"/>
        <end position="136"/>
    </location>
</feature>
<evidence type="ECO:0000313" key="3">
    <source>
        <dbReference type="EMBL" id="MED6222119.1"/>
    </source>
</evidence>
<evidence type="ECO:0000313" key="4">
    <source>
        <dbReference type="Proteomes" id="UP001341840"/>
    </source>
</evidence>
<protein>
    <submittedName>
        <fullName evidence="3">Uncharacterized protein</fullName>
    </submittedName>
</protein>
<keyword evidence="2" id="KW-0472">Membrane</keyword>
<organism evidence="3 4">
    <name type="scientific">Stylosanthes scabra</name>
    <dbReference type="NCBI Taxonomy" id="79078"/>
    <lineage>
        <taxon>Eukaryota</taxon>
        <taxon>Viridiplantae</taxon>
        <taxon>Streptophyta</taxon>
        <taxon>Embryophyta</taxon>
        <taxon>Tracheophyta</taxon>
        <taxon>Spermatophyta</taxon>
        <taxon>Magnoliopsida</taxon>
        <taxon>eudicotyledons</taxon>
        <taxon>Gunneridae</taxon>
        <taxon>Pentapetalae</taxon>
        <taxon>rosids</taxon>
        <taxon>fabids</taxon>
        <taxon>Fabales</taxon>
        <taxon>Fabaceae</taxon>
        <taxon>Papilionoideae</taxon>
        <taxon>50 kb inversion clade</taxon>
        <taxon>dalbergioids sensu lato</taxon>
        <taxon>Dalbergieae</taxon>
        <taxon>Pterocarpus clade</taxon>
        <taxon>Stylosanthes</taxon>
    </lineage>
</organism>
<feature type="compositionally biased region" description="Basic and acidic residues" evidence="1">
    <location>
        <begin position="121"/>
        <end position="136"/>
    </location>
</feature>
<keyword evidence="2" id="KW-0812">Transmembrane</keyword>
<dbReference type="EMBL" id="JASCZI010272415">
    <property type="protein sequence ID" value="MED6222119.1"/>
    <property type="molecule type" value="Genomic_DNA"/>
</dbReference>
<dbReference type="Proteomes" id="UP001341840">
    <property type="component" value="Unassembled WGS sequence"/>
</dbReference>
<evidence type="ECO:0000256" key="1">
    <source>
        <dbReference type="SAM" id="MobiDB-lite"/>
    </source>
</evidence>
<reference evidence="3 4" key="1">
    <citation type="journal article" date="2023" name="Plants (Basel)">
        <title>Bridging the Gap: Combining Genomics and Transcriptomics Approaches to Understand Stylosanthes scabra, an Orphan Legume from the Brazilian Caatinga.</title>
        <authorList>
            <person name="Ferreira-Neto J.R.C."/>
            <person name="da Silva M.D."/>
            <person name="Binneck E."/>
            <person name="de Melo N.F."/>
            <person name="da Silva R.H."/>
            <person name="de Melo A.L.T.M."/>
            <person name="Pandolfi V."/>
            <person name="Bustamante F.O."/>
            <person name="Brasileiro-Vidal A.C."/>
            <person name="Benko-Iseppon A.M."/>
        </authorList>
    </citation>
    <scope>NUCLEOTIDE SEQUENCE [LARGE SCALE GENOMIC DNA]</scope>
    <source>
        <tissue evidence="3">Leaves</tissue>
    </source>
</reference>
<evidence type="ECO:0000256" key="2">
    <source>
        <dbReference type="SAM" id="Phobius"/>
    </source>
</evidence>
<gene>
    <name evidence="3" type="ORF">PIB30_061344</name>
</gene>
<keyword evidence="4" id="KW-1185">Reference proteome</keyword>
<keyword evidence="2" id="KW-1133">Transmembrane helix</keyword>
<proteinExistence type="predicted"/>
<feature type="transmembrane region" description="Helical" evidence="2">
    <location>
        <begin position="60"/>
        <end position="82"/>
    </location>
</feature>
<name>A0ABU6ZJJ2_9FABA</name>
<comment type="caution">
    <text evidence="3">The sequence shown here is derived from an EMBL/GenBank/DDBJ whole genome shotgun (WGS) entry which is preliminary data.</text>
</comment>
<accession>A0ABU6ZJJ2</accession>